<evidence type="ECO:0000256" key="6">
    <source>
        <dbReference type="ARBA" id="ARBA00022833"/>
    </source>
</evidence>
<evidence type="ECO:0000256" key="10">
    <source>
        <dbReference type="PROSITE-ProRule" id="PRU00042"/>
    </source>
</evidence>
<dbReference type="PROSITE" id="PS00028">
    <property type="entry name" value="ZINC_FINGER_C2H2_1"/>
    <property type="match status" value="9"/>
</dbReference>
<name>A0A5N4A4T9_PHOPY</name>
<dbReference type="PANTHER" id="PTHR23235">
    <property type="entry name" value="KRUEPPEL-LIKE TRANSCRIPTION FACTOR"/>
    <property type="match status" value="1"/>
</dbReference>
<keyword evidence="6" id="KW-0862">Zinc</keyword>
<dbReference type="Pfam" id="PF07776">
    <property type="entry name" value="zf-AD"/>
    <property type="match status" value="1"/>
</dbReference>
<evidence type="ECO:0000256" key="5">
    <source>
        <dbReference type="ARBA" id="ARBA00022771"/>
    </source>
</evidence>
<keyword evidence="7" id="KW-0805">Transcription regulation</keyword>
<keyword evidence="3" id="KW-0479">Metal-binding</keyword>
<dbReference type="FunFam" id="3.30.160.60:FF:002343">
    <property type="entry name" value="Zinc finger protein 33A"/>
    <property type="match status" value="1"/>
</dbReference>
<dbReference type="InterPro" id="IPR012934">
    <property type="entry name" value="Znf_AD"/>
</dbReference>
<feature type="domain" description="C2H2-type" evidence="12">
    <location>
        <begin position="256"/>
        <end position="283"/>
    </location>
</feature>
<dbReference type="FunFam" id="3.30.160.60:FF:000264">
    <property type="entry name" value="Zinc finger protein 236"/>
    <property type="match status" value="1"/>
</dbReference>
<feature type="domain" description="C2H2-type" evidence="12">
    <location>
        <begin position="370"/>
        <end position="397"/>
    </location>
</feature>
<dbReference type="FunFam" id="3.30.160.60:FF:000012">
    <property type="entry name" value="RB-associated KRAB zinc finger protein-like"/>
    <property type="match status" value="1"/>
</dbReference>
<dbReference type="PROSITE" id="PS51915">
    <property type="entry name" value="ZAD"/>
    <property type="match status" value="1"/>
</dbReference>
<dbReference type="SUPFAM" id="SSF57716">
    <property type="entry name" value="Glucocorticoid receptor-like (DNA-binding domain)"/>
    <property type="match status" value="1"/>
</dbReference>
<dbReference type="Proteomes" id="UP000327044">
    <property type="component" value="Unassembled WGS sequence"/>
</dbReference>
<comment type="caution">
    <text evidence="14">The sequence shown here is derived from an EMBL/GenBank/DDBJ whole genome shotgun (WGS) entry which is preliminary data.</text>
</comment>
<dbReference type="SUPFAM" id="SSF57667">
    <property type="entry name" value="beta-beta-alpha zinc fingers"/>
    <property type="match status" value="5"/>
</dbReference>
<keyword evidence="4" id="KW-0677">Repeat</keyword>
<feature type="domain" description="C2H2-type" evidence="12">
    <location>
        <begin position="200"/>
        <end position="227"/>
    </location>
</feature>
<dbReference type="GO" id="GO:0008270">
    <property type="term" value="F:zinc ion binding"/>
    <property type="evidence" value="ECO:0007669"/>
    <property type="project" value="UniProtKB-KW"/>
</dbReference>
<feature type="domain" description="C2H2-type" evidence="12">
    <location>
        <begin position="228"/>
        <end position="255"/>
    </location>
</feature>
<dbReference type="GO" id="GO:0005634">
    <property type="term" value="C:nucleus"/>
    <property type="evidence" value="ECO:0007669"/>
    <property type="project" value="UniProtKB-SubCell"/>
</dbReference>
<feature type="domain" description="C2H2-type" evidence="12">
    <location>
        <begin position="284"/>
        <end position="312"/>
    </location>
</feature>
<feature type="domain" description="C2H2-type" evidence="12">
    <location>
        <begin position="398"/>
        <end position="426"/>
    </location>
</feature>
<dbReference type="AlphaFoldDB" id="A0A5N4A4T9"/>
<dbReference type="InParanoid" id="A0A5N4A4T9"/>
<dbReference type="FunFam" id="3.30.160.60:FF:000303">
    <property type="entry name" value="Zinc finger protein 41"/>
    <property type="match status" value="1"/>
</dbReference>
<evidence type="ECO:0000256" key="3">
    <source>
        <dbReference type="ARBA" id="ARBA00022723"/>
    </source>
</evidence>
<reference evidence="14 15" key="1">
    <citation type="journal article" date="2018" name="Elife">
        <title>Firefly genomes illuminate parallel origins of bioluminescence in beetles.</title>
        <authorList>
            <person name="Fallon T.R."/>
            <person name="Lower S.E."/>
            <person name="Chang C.H."/>
            <person name="Bessho-Uehara M."/>
            <person name="Martin G.J."/>
            <person name="Bewick A.J."/>
            <person name="Behringer M."/>
            <person name="Debat H.J."/>
            <person name="Wong I."/>
            <person name="Day J.C."/>
            <person name="Suvorov A."/>
            <person name="Silva C.J."/>
            <person name="Stanger-Hall K.F."/>
            <person name="Hall D.W."/>
            <person name="Schmitz R.J."/>
            <person name="Nelson D.R."/>
            <person name="Lewis S.M."/>
            <person name="Shigenobu S."/>
            <person name="Bybee S.M."/>
            <person name="Larracuente A.M."/>
            <person name="Oba Y."/>
            <person name="Weng J.K."/>
        </authorList>
    </citation>
    <scope>NUCLEOTIDE SEQUENCE [LARGE SCALE GENOMIC DNA]</scope>
    <source>
        <strain evidence="14">1611_PpyrPB1</strain>
        <tissue evidence="14">Whole body</tissue>
    </source>
</reference>
<dbReference type="Pfam" id="PF13912">
    <property type="entry name" value="zf-C2H2_6"/>
    <property type="match status" value="2"/>
</dbReference>
<dbReference type="PROSITE" id="PS50157">
    <property type="entry name" value="ZINC_FINGER_C2H2_2"/>
    <property type="match status" value="9"/>
</dbReference>
<feature type="domain" description="ZAD" evidence="13">
    <location>
        <begin position="50"/>
        <end position="127"/>
    </location>
</feature>
<organism evidence="14 15">
    <name type="scientific">Photinus pyralis</name>
    <name type="common">Common eastern firefly</name>
    <name type="synonym">Lampyris pyralis</name>
    <dbReference type="NCBI Taxonomy" id="7054"/>
    <lineage>
        <taxon>Eukaryota</taxon>
        <taxon>Metazoa</taxon>
        <taxon>Ecdysozoa</taxon>
        <taxon>Arthropoda</taxon>
        <taxon>Hexapoda</taxon>
        <taxon>Insecta</taxon>
        <taxon>Pterygota</taxon>
        <taxon>Neoptera</taxon>
        <taxon>Endopterygota</taxon>
        <taxon>Coleoptera</taxon>
        <taxon>Polyphaga</taxon>
        <taxon>Elateriformia</taxon>
        <taxon>Elateroidea</taxon>
        <taxon>Lampyridae</taxon>
        <taxon>Lampyrinae</taxon>
        <taxon>Photinus</taxon>
    </lineage>
</organism>
<dbReference type="FunFam" id="3.30.160.60:FF:000100">
    <property type="entry name" value="Zinc finger 45-like"/>
    <property type="match status" value="1"/>
</dbReference>
<feature type="domain" description="C2H2-type" evidence="12">
    <location>
        <begin position="168"/>
        <end position="195"/>
    </location>
</feature>
<dbReference type="InterPro" id="IPR013087">
    <property type="entry name" value="Znf_C2H2_type"/>
</dbReference>
<evidence type="ECO:0000256" key="8">
    <source>
        <dbReference type="ARBA" id="ARBA00023163"/>
    </source>
</evidence>
<evidence type="ECO:0000256" key="4">
    <source>
        <dbReference type="ARBA" id="ARBA00022737"/>
    </source>
</evidence>
<evidence type="ECO:0000256" key="1">
    <source>
        <dbReference type="ARBA" id="ARBA00004123"/>
    </source>
</evidence>
<evidence type="ECO:0000259" key="13">
    <source>
        <dbReference type="PROSITE" id="PS51915"/>
    </source>
</evidence>
<dbReference type="Pfam" id="PF00096">
    <property type="entry name" value="zf-C2H2"/>
    <property type="match status" value="7"/>
</dbReference>
<accession>A0A5N4A4T9</accession>
<dbReference type="GO" id="GO:0000981">
    <property type="term" value="F:DNA-binding transcription factor activity, RNA polymerase II-specific"/>
    <property type="evidence" value="ECO:0007669"/>
    <property type="project" value="TreeGrafter"/>
</dbReference>
<evidence type="ECO:0000259" key="12">
    <source>
        <dbReference type="PROSITE" id="PS50157"/>
    </source>
</evidence>
<keyword evidence="5 10" id="KW-0863">Zinc-finger</keyword>
<comment type="similarity">
    <text evidence="2">Belongs to the krueppel C2H2-type zinc-finger protein family.</text>
</comment>
<dbReference type="EMBL" id="VVIM01000010">
    <property type="protein sequence ID" value="KAB0792308.1"/>
    <property type="molecule type" value="Genomic_DNA"/>
</dbReference>
<feature type="domain" description="C2H2-type" evidence="12">
    <location>
        <begin position="314"/>
        <end position="341"/>
    </location>
</feature>
<evidence type="ECO:0000256" key="11">
    <source>
        <dbReference type="PROSITE-ProRule" id="PRU01263"/>
    </source>
</evidence>
<comment type="caution">
    <text evidence="11">Lacks conserved residue(s) required for the propagation of feature annotation.</text>
</comment>
<proteinExistence type="inferred from homology"/>
<keyword evidence="9" id="KW-0539">Nucleus</keyword>
<dbReference type="PANTHER" id="PTHR23235:SF120">
    <property type="entry name" value="KRUPPEL-LIKE FACTOR 15"/>
    <property type="match status" value="1"/>
</dbReference>
<dbReference type="FunFam" id="3.30.160.60:FF:000017">
    <property type="entry name" value="zinc finger protein 62 homolog"/>
    <property type="match status" value="1"/>
</dbReference>
<keyword evidence="15" id="KW-1185">Reference proteome</keyword>
<protein>
    <recommendedName>
        <fullName evidence="16">Protein krueppel</fullName>
    </recommendedName>
</protein>
<evidence type="ECO:0000256" key="9">
    <source>
        <dbReference type="ARBA" id="ARBA00023242"/>
    </source>
</evidence>
<gene>
    <name evidence="14" type="ORF">PPYR_14267</name>
</gene>
<feature type="domain" description="C2H2-type" evidence="12">
    <location>
        <begin position="342"/>
        <end position="369"/>
    </location>
</feature>
<sequence length="431" mass="48904">MILGGGESHIPGPFFERSINTHSVTPPTVVIRLAELNIEYSFKLQGIKVTFHRNMYIQDNSVELRNIFEERVNNRSLSALLSEFAVVEVSQGDGLPSTICGACNEKLMTALDLRQQIIKSDKQLRTEVIVKSEIKIEDGDNLEIVTVDVPAIPVETEEVKVKAKRLRYYCAECDKCFSRRAYFIAHNRKHTGEVGDATPNVCDICNKRFALPWLLKLHTRIHTGVKPCVCKTCGRTFRFPSALTIHKRIHTGEKPYKCTVCDKSFTQSGGLQAHLPVHTGERAFMCEICSVTFTSFTTLRKHHLGKHKAGKGKYGCPTCEKRFNTSTILKNHLKTHTGEKPFSCSVCTKRFTERGSLKLHMRIHEGVKPYSCKICGKRFTQSSCLVRHMRVHSGERPYPCTACPERFMYSHHLLKHMKIRHQQESSPTVAT</sequence>
<dbReference type="Gene3D" id="3.40.1800.20">
    <property type="match status" value="1"/>
</dbReference>
<evidence type="ECO:0008006" key="16">
    <source>
        <dbReference type="Google" id="ProtNLM"/>
    </source>
</evidence>
<keyword evidence="8" id="KW-0804">Transcription</keyword>
<dbReference type="InterPro" id="IPR036236">
    <property type="entry name" value="Znf_C2H2_sf"/>
</dbReference>
<comment type="subcellular location">
    <subcellularLocation>
        <location evidence="1">Nucleus</location>
    </subcellularLocation>
</comment>
<evidence type="ECO:0000313" key="15">
    <source>
        <dbReference type="Proteomes" id="UP000327044"/>
    </source>
</evidence>
<dbReference type="GO" id="GO:0000978">
    <property type="term" value="F:RNA polymerase II cis-regulatory region sequence-specific DNA binding"/>
    <property type="evidence" value="ECO:0007669"/>
    <property type="project" value="TreeGrafter"/>
</dbReference>
<evidence type="ECO:0000256" key="2">
    <source>
        <dbReference type="ARBA" id="ARBA00006991"/>
    </source>
</evidence>
<evidence type="ECO:0000256" key="7">
    <source>
        <dbReference type="ARBA" id="ARBA00023015"/>
    </source>
</evidence>
<dbReference type="Gene3D" id="3.30.160.60">
    <property type="entry name" value="Classic Zinc Finger"/>
    <property type="match status" value="9"/>
</dbReference>
<dbReference type="FunFam" id="3.30.160.60:FF:000072">
    <property type="entry name" value="zinc finger protein 143 isoform X1"/>
    <property type="match status" value="1"/>
</dbReference>
<dbReference type="SMART" id="SM00355">
    <property type="entry name" value="ZnF_C2H2"/>
    <property type="match status" value="9"/>
</dbReference>
<evidence type="ECO:0000313" key="14">
    <source>
        <dbReference type="EMBL" id="KAB0792308.1"/>
    </source>
</evidence>